<gene>
    <name evidence="1" type="ORF">LEP1GSC035_0102</name>
</gene>
<dbReference type="Proteomes" id="UP000012099">
    <property type="component" value="Unassembled WGS sequence"/>
</dbReference>
<sequence length="61" mass="7404">MGDFYKKQKSNKFRLRTCLKTVQCENYYENGMTLELFESSQIVKCDLIYRNYYTLLNISKE</sequence>
<proteinExistence type="predicted"/>
<evidence type="ECO:0000313" key="2">
    <source>
        <dbReference type="Proteomes" id="UP000012099"/>
    </source>
</evidence>
<organism evidence="1 2">
    <name type="scientific">Leptospira noguchii str. 2007001578</name>
    <dbReference type="NCBI Taxonomy" id="1049974"/>
    <lineage>
        <taxon>Bacteria</taxon>
        <taxon>Pseudomonadati</taxon>
        <taxon>Spirochaetota</taxon>
        <taxon>Spirochaetia</taxon>
        <taxon>Leptospirales</taxon>
        <taxon>Leptospiraceae</taxon>
        <taxon>Leptospira</taxon>
    </lineage>
</organism>
<accession>A0ABP2TAQ1</accession>
<dbReference type="EMBL" id="AHMH02000072">
    <property type="protein sequence ID" value="EMN00832.1"/>
    <property type="molecule type" value="Genomic_DNA"/>
</dbReference>
<protein>
    <submittedName>
        <fullName evidence="1">Uncharacterized protein</fullName>
    </submittedName>
</protein>
<comment type="caution">
    <text evidence="1">The sequence shown here is derived from an EMBL/GenBank/DDBJ whole genome shotgun (WGS) entry which is preliminary data.</text>
</comment>
<keyword evidence="2" id="KW-1185">Reference proteome</keyword>
<name>A0ABP2TAQ1_9LEPT</name>
<reference evidence="1 2" key="1">
    <citation type="submission" date="2013-01" db="EMBL/GenBank/DDBJ databases">
        <authorList>
            <person name="Harkins D.M."/>
            <person name="Durkin A.S."/>
            <person name="Brinkac L.M."/>
            <person name="Haft D.H."/>
            <person name="Selengut J.D."/>
            <person name="Sanka R."/>
            <person name="DePew J."/>
            <person name="Purushe J."/>
            <person name="Whelen A.C."/>
            <person name="Vinetz J.M."/>
            <person name="Sutton G.G."/>
            <person name="Nierman W.C."/>
            <person name="Fouts D.E."/>
        </authorList>
    </citation>
    <scope>NUCLEOTIDE SEQUENCE [LARGE SCALE GENOMIC DNA]</scope>
    <source>
        <strain evidence="1 2">2007001578</strain>
    </source>
</reference>
<evidence type="ECO:0000313" key="1">
    <source>
        <dbReference type="EMBL" id="EMN00832.1"/>
    </source>
</evidence>